<evidence type="ECO:0000256" key="4">
    <source>
        <dbReference type="ARBA" id="ARBA00022679"/>
    </source>
</evidence>
<comment type="pathway">
    <text evidence="2">Protein modification; protein sumoylation.</text>
</comment>
<feature type="region of interest" description="Disordered" evidence="11">
    <location>
        <begin position="835"/>
        <end position="924"/>
    </location>
</feature>
<dbReference type="Gene3D" id="1.10.720.30">
    <property type="entry name" value="SAP domain"/>
    <property type="match status" value="1"/>
</dbReference>
<dbReference type="CDD" id="cd15570">
    <property type="entry name" value="PHD_Bye1p_SIZ1_like"/>
    <property type="match status" value="1"/>
</dbReference>
<dbReference type="GO" id="GO:0016925">
    <property type="term" value="P:protein sumoylation"/>
    <property type="evidence" value="ECO:0007669"/>
    <property type="project" value="UniProtKB-ARBA"/>
</dbReference>
<evidence type="ECO:0008006" key="16">
    <source>
        <dbReference type="Google" id="ProtNLM"/>
    </source>
</evidence>
<dbReference type="Pfam" id="PF02891">
    <property type="entry name" value="zf-MIZ"/>
    <property type="match status" value="1"/>
</dbReference>
<dbReference type="Proteomes" id="UP000822688">
    <property type="component" value="Chromosome 12"/>
</dbReference>
<feature type="compositionally biased region" description="Polar residues" evidence="11">
    <location>
        <begin position="785"/>
        <end position="794"/>
    </location>
</feature>
<keyword evidence="8" id="KW-0862">Zinc</keyword>
<evidence type="ECO:0000256" key="8">
    <source>
        <dbReference type="ARBA" id="ARBA00022833"/>
    </source>
</evidence>
<feature type="region of interest" description="Disordered" evidence="11">
    <location>
        <begin position="754"/>
        <end position="794"/>
    </location>
</feature>
<dbReference type="InterPro" id="IPR011011">
    <property type="entry name" value="Znf_FYVE_PHD"/>
</dbReference>
<evidence type="ECO:0000256" key="2">
    <source>
        <dbReference type="ARBA" id="ARBA00004718"/>
    </source>
</evidence>
<dbReference type="PROSITE" id="PS51044">
    <property type="entry name" value="ZF_SP_RING"/>
    <property type="match status" value="1"/>
</dbReference>
<dbReference type="InterPro" id="IPR001965">
    <property type="entry name" value="Znf_PHD"/>
</dbReference>
<dbReference type="SUPFAM" id="SSF68906">
    <property type="entry name" value="SAP domain"/>
    <property type="match status" value="1"/>
</dbReference>
<name>A0A8T0G7C7_CERPU</name>
<dbReference type="GO" id="GO:0008270">
    <property type="term" value="F:zinc ion binding"/>
    <property type="evidence" value="ECO:0007669"/>
    <property type="project" value="UniProtKB-KW"/>
</dbReference>
<dbReference type="PROSITE" id="PS01359">
    <property type="entry name" value="ZF_PHD_1"/>
    <property type="match status" value="1"/>
</dbReference>
<keyword evidence="15" id="KW-1185">Reference proteome</keyword>
<feature type="region of interest" description="Disordered" evidence="11">
    <location>
        <begin position="81"/>
        <end position="108"/>
    </location>
</feature>
<dbReference type="InterPro" id="IPR036361">
    <property type="entry name" value="SAP_dom_sf"/>
</dbReference>
<evidence type="ECO:0000256" key="7">
    <source>
        <dbReference type="ARBA" id="ARBA00022786"/>
    </source>
</evidence>
<evidence type="ECO:0000313" key="15">
    <source>
        <dbReference type="Proteomes" id="UP000822688"/>
    </source>
</evidence>
<proteinExistence type="inferred from homology"/>
<dbReference type="PANTHER" id="PTHR10782:SF102">
    <property type="entry name" value="E3 SUMO-PROTEIN LIGASE SIZ1"/>
    <property type="match status" value="1"/>
</dbReference>
<feature type="compositionally biased region" description="Basic and acidic residues" evidence="11">
    <location>
        <begin position="547"/>
        <end position="561"/>
    </location>
</feature>
<dbReference type="EMBL" id="CM026433">
    <property type="protein sequence ID" value="KAG0555173.1"/>
    <property type="molecule type" value="Genomic_DNA"/>
</dbReference>
<feature type="compositionally biased region" description="Polar residues" evidence="11">
    <location>
        <begin position="528"/>
        <end position="546"/>
    </location>
</feature>
<dbReference type="GO" id="GO:0000785">
    <property type="term" value="C:chromatin"/>
    <property type="evidence" value="ECO:0007669"/>
    <property type="project" value="TreeGrafter"/>
</dbReference>
<dbReference type="CDD" id="cd16792">
    <property type="entry name" value="SP-RING_Siz-like"/>
    <property type="match status" value="1"/>
</dbReference>
<dbReference type="InterPro" id="IPR031141">
    <property type="entry name" value="SIZ1/2_SP-RING"/>
</dbReference>
<sequence>MTQVATRARHQLSSFRIKELKDVLHRLGLPKQGKKQILLDKIMFLVNSGEKAAPKGSKSRKNVVTRDEAIAIIDEEYRKNRCSGNEPSKQKASKSESSSGYPSAAPEERVYEETITRCPCGSNVETGTMIQCDDLKCRIWQHMNCVVIPEKPVEGVHAEVPSHFYCQQCRISRGDPFSVTQAQTLMPAKLVSSTAKTDGSNTLQSIEKSFYLSRQERDLLHKEDYDLQVWCVLLNDKVSFRIHWPSYADLRVNGVNVRVTNRPGQQLLGVNGRDEGPGIKACTREGLNRLNMSAYDARPFCLGVRLVRRLSLEQVMELIPSEKEGEPYEEAMARVRRCIGGGGQGVGCDDDGSDSDLEVVAESINVNLRCPMSGSRIKVAGRFKPCLHMGCFDLNTYVELNQRARKWQCPICLTNYSIEHLIIDPFFNRITNEVKIMDEDITEVELKVDGSWRPKLEGNARNAEPWRPPPAAVGTHITNGIRPIPVTFSNHVKMEENLSSPEDGSLRLQPGLGGNWPSNGAKRLVGGPSQQVLNIPRSSSATNSNLKVDEDDHSVNQDPSEKNAVSLDDNDEVEFSSRQRDAPGSTWHTRDDDATNGADVIVLSDSDDEGAEETVVGSSGASMYAESDVAGNGRMRSPEVSGPNDTNGDSSGHGLGLESAAIMPASGFVSLPFEPLRSTRVGIGVPDEGTSNNGGLGLRLDSNSNWAAPAENASNGQYRYYDSRTEAVVLQHPPPVRPTPVQALAGSGFLSTPLVSDDTSQPGWKSHSRPSTSVLYGATDGGSMDSDTTASPLQNFLPAQPARAEVQESSPGLLLREGDVDNSKWFSLSLGGGEKLAEAVPTRSTRTSSVERRSPVPQPRVPNIDTNGGGLGSNGSSQRLMDSRPPVRSHFTADGHPFPVRPRSSPMHARRVYREIRMDDSDDD</sequence>
<evidence type="ECO:0000256" key="9">
    <source>
        <dbReference type="ARBA" id="ARBA00023242"/>
    </source>
</evidence>
<dbReference type="SMART" id="SM00249">
    <property type="entry name" value="PHD"/>
    <property type="match status" value="1"/>
</dbReference>
<evidence type="ECO:0000313" key="14">
    <source>
        <dbReference type="EMBL" id="KAG0555173.1"/>
    </source>
</evidence>
<comment type="similarity">
    <text evidence="3">Belongs to the PIAS family.</text>
</comment>
<dbReference type="Gene3D" id="3.30.40.10">
    <property type="entry name" value="Zinc/RING finger domain, C3HC4 (zinc finger)"/>
    <property type="match status" value="2"/>
</dbReference>
<dbReference type="InterPro" id="IPR003034">
    <property type="entry name" value="SAP_dom"/>
</dbReference>
<keyword evidence="5" id="KW-0479">Metal-binding</keyword>
<gene>
    <name evidence="14" type="ORF">KC19_12G149800</name>
</gene>
<evidence type="ECO:0000256" key="6">
    <source>
        <dbReference type="ARBA" id="ARBA00022771"/>
    </source>
</evidence>
<dbReference type="InterPro" id="IPR019786">
    <property type="entry name" value="Zinc_finger_PHD-type_CS"/>
</dbReference>
<comment type="subcellular location">
    <subcellularLocation>
        <location evidence="1">Nucleus</location>
    </subcellularLocation>
</comment>
<feature type="compositionally biased region" description="Basic and acidic residues" evidence="11">
    <location>
        <begin position="912"/>
        <end position="924"/>
    </location>
</feature>
<dbReference type="InterPro" id="IPR013083">
    <property type="entry name" value="Znf_RING/FYVE/PHD"/>
</dbReference>
<reference evidence="14" key="1">
    <citation type="submission" date="2020-06" db="EMBL/GenBank/DDBJ databases">
        <title>WGS assembly of Ceratodon purpureus strain R40.</title>
        <authorList>
            <person name="Carey S.B."/>
            <person name="Jenkins J."/>
            <person name="Shu S."/>
            <person name="Lovell J.T."/>
            <person name="Sreedasyam A."/>
            <person name="Maumus F."/>
            <person name="Tiley G.P."/>
            <person name="Fernandez-Pozo N."/>
            <person name="Barry K."/>
            <person name="Chen C."/>
            <person name="Wang M."/>
            <person name="Lipzen A."/>
            <person name="Daum C."/>
            <person name="Saski C.A."/>
            <person name="Payton A.C."/>
            <person name="Mcbreen J.C."/>
            <person name="Conrad R.E."/>
            <person name="Kollar L.M."/>
            <person name="Olsson S."/>
            <person name="Huttunen S."/>
            <person name="Landis J.B."/>
            <person name="Wickett N.J."/>
            <person name="Johnson M.G."/>
            <person name="Rensing S.A."/>
            <person name="Grimwood J."/>
            <person name="Schmutz J."/>
            <person name="Mcdaniel S.F."/>
        </authorList>
    </citation>
    <scope>NUCLEOTIDE SEQUENCE</scope>
    <source>
        <strain evidence="14">R40</strain>
    </source>
</reference>
<dbReference type="GO" id="GO:0005634">
    <property type="term" value="C:nucleus"/>
    <property type="evidence" value="ECO:0007669"/>
    <property type="project" value="UniProtKB-SubCell"/>
</dbReference>
<dbReference type="Pfam" id="PF00628">
    <property type="entry name" value="PHD"/>
    <property type="match status" value="1"/>
</dbReference>
<keyword evidence="9" id="KW-0539">Nucleus</keyword>
<dbReference type="PROSITE" id="PS50800">
    <property type="entry name" value="SAP"/>
    <property type="match status" value="1"/>
</dbReference>
<evidence type="ECO:0000256" key="1">
    <source>
        <dbReference type="ARBA" id="ARBA00004123"/>
    </source>
</evidence>
<dbReference type="PANTHER" id="PTHR10782">
    <property type="entry name" value="ZINC FINGER MIZ DOMAIN-CONTAINING PROTEIN"/>
    <property type="match status" value="1"/>
</dbReference>
<comment type="caution">
    <text evidence="14">The sequence shown here is derived from an EMBL/GenBank/DDBJ whole genome shotgun (WGS) entry which is preliminary data.</text>
</comment>
<dbReference type="AlphaFoldDB" id="A0A8T0G7C7"/>
<dbReference type="InterPro" id="IPR019787">
    <property type="entry name" value="Znf_PHD-finger"/>
</dbReference>
<accession>A0A8T0G7C7</accession>
<evidence type="ECO:0000259" key="13">
    <source>
        <dbReference type="PROSITE" id="PS51044"/>
    </source>
</evidence>
<evidence type="ECO:0000259" key="12">
    <source>
        <dbReference type="PROSITE" id="PS50800"/>
    </source>
</evidence>
<organism evidence="14 15">
    <name type="scientific">Ceratodon purpureus</name>
    <name type="common">Fire moss</name>
    <name type="synonym">Dicranum purpureum</name>
    <dbReference type="NCBI Taxonomy" id="3225"/>
    <lineage>
        <taxon>Eukaryota</taxon>
        <taxon>Viridiplantae</taxon>
        <taxon>Streptophyta</taxon>
        <taxon>Embryophyta</taxon>
        <taxon>Bryophyta</taxon>
        <taxon>Bryophytina</taxon>
        <taxon>Bryopsida</taxon>
        <taxon>Dicranidae</taxon>
        <taxon>Pseudoditrichales</taxon>
        <taxon>Ditrichaceae</taxon>
        <taxon>Ceratodon</taxon>
    </lineage>
</organism>
<feature type="compositionally biased region" description="Polar residues" evidence="11">
    <location>
        <begin position="754"/>
        <end position="774"/>
    </location>
</feature>
<feature type="region of interest" description="Disordered" evidence="11">
    <location>
        <begin position="496"/>
        <end position="657"/>
    </location>
</feature>
<keyword evidence="6 10" id="KW-0863">Zinc-finger</keyword>
<dbReference type="InterPro" id="IPR004181">
    <property type="entry name" value="Znf_MIZ"/>
</dbReference>
<feature type="domain" description="SAP" evidence="12">
    <location>
        <begin position="12"/>
        <end position="46"/>
    </location>
</feature>
<evidence type="ECO:0000256" key="10">
    <source>
        <dbReference type="PROSITE-ProRule" id="PRU00452"/>
    </source>
</evidence>
<dbReference type="Pfam" id="PF02037">
    <property type="entry name" value="SAP"/>
    <property type="match status" value="1"/>
</dbReference>
<keyword evidence="4" id="KW-0808">Transferase</keyword>
<evidence type="ECO:0000256" key="3">
    <source>
        <dbReference type="ARBA" id="ARBA00005383"/>
    </source>
</evidence>
<dbReference type="SUPFAM" id="SSF57903">
    <property type="entry name" value="FYVE/PHD zinc finger"/>
    <property type="match status" value="1"/>
</dbReference>
<protein>
    <recommendedName>
        <fullName evidence="16">E3 SUMO-protein ligase SIZ1</fullName>
    </recommendedName>
</protein>
<dbReference type="GO" id="GO:0061665">
    <property type="term" value="F:SUMO ligase activity"/>
    <property type="evidence" value="ECO:0007669"/>
    <property type="project" value="TreeGrafter"/>
</dbReference>
<evidence type="ECO:0000256" key="5">
    <source>
        <dbReference type="ARBA" id="ARBA00022723"/>
    </source>
</evidence>
<feature type="domain" description="SP-RING-type" evidence="13">
    <location>
        <begin position="355"/>
        <end position="436"/>
    </location>
</feature>
<keyword evidence="7" id="KW-0833">Ubl conjugation pathway</keyword>
<evidence type="ECO:0000256" key="11">
    <source>
        <dbReference type="SAM" id="MobiDB-lite"/>
    </source>
</evidence>
<feature type="compositionally biased region" description="Low complexity" evidence="11">
    <location>
        <begin position="95"/>
        <end position="105"/>
    </location>
</feature>